<comment type="caution">
    <text evidence="11">The sequence shown here is derived from an EMBL/GenBank/DDBJ whole genome shotgun (WGS) entry which is preliminary data.</text>
</comment>
<keyword evidence="4" id="KW-0808">Transferase</keyword>
<dbReference type="InterPro" id="IPR001789">
    <property type="entry name" value="Sig_transdc_resp-reg_receiver"/>
</dbReference>
<dbReference type="PRINTS" id="PR00344">
    <property type="entry name" value="BCTRLSENSOR"/>
</dbReference>
<dbReference type="Pfam" id="PF02518">
    <property type="entry name" value="HATPase_c"/>
    <property type="match status" value="1"/>
</dbReference>
<dbReference type="eggNOG" id="COG2205">
    <property type="taxonomic scope" value="Bacteria"/>
</dbReference>
<evidence type="ECO:0000256" key="5">
    <source>
        <dbReference type="ARBA" id="ARBA00022777"/>
    </source>
</evidence>
<keyword evidence="12" id="KW-1185">Reference proteome</keyword>
<dbReference type="SMART" id="SM00387">
    <property type="entry name" value="HATPase_c"/>
    <property type="match status" value="1"/>
</dbReference>
<dbReference type="GO" id="GO:0009927">
    <property type="term" value="F:histidine phosphotransfer kinase activity"/>
    <property type="evidence" value="ECO:0007669"/>
    <property type="project" value="TreeGrafter"/>
</dbReference>
<dbReference type="SUPFAM" id="SSF55874">
    <property type="entry name" value="ATPase domain of HSP90 chaperone/DNA topoisomerase II/histidine kinase"/>
    <property type="match status" value="1"/>
</dbReference>
<feature type="modified residue" description="4-aspartylphosphate" evidence="6">
    <location>
        <position position="564"/>
    </location>
</feature>
<feature type="domain" description="Histidine kinase" evidence="9">
    <location>
        <begin position="271"/>
        <end position="485"/>
    </location>
</feature>
<proteinExistence type="predicted"/>
<dbReference type="SMART" id="SM00388">
    <property type="entry name" value="HisKA"/>
    <property type="match status" value="1"/>
</dbReference>
<dbReference type="RefSeq" id="WP_007042757.1">
    <property type="nucleotide sequence ID" value="NZ_AFWT01000045.1"/>
</dbReference>
<dbReference type="Gene3D" id="3.30.565.10">
    <property type="entry name" value="Histidine kinase-like ATPase, C-terminal domain"/>
    <property type="match status" value="1"/>
</dbReference>
<accession>G2E6Y1</accession>
<dbReference type="GO" id="GO:0000155">
    <property type="term" value="F:phosphorelay sensor kinase activity"/>
    <property type="evidence" value="ECO:0007669"/>
    <property type="project" value="InterPro"/>
</dbReference>
<dbReference type="Pfam" id="PF00072">
    <property type="entry name" value="Response_reg"/>
    <property type="match status" value="1"/>
</dbReference>
<dbReference type="EMBL" id="AFWT01000045">
    <property type="protein sequence ID" value="EGV28143.1"/>
    <property type="molecule type" value="Genomic_DNA"/>
</dbReference>
<dbReference type="InterPro" id="IPR036890">
    <property type="entry name" value="HATPase_C_sf"/>
</dbReference>
<feature type="region of interest" description="Disordered" evidence="7">
    <location>
        <begin position="484"/>
        <end position="508"/>
    </location>
</feature>
<protein>
    <recommendedName>
        <fullName evidence="2">histidine kinase</fullName>
        <ecNumber evidence="2">2.7.13.3</ecNumber>
    </recommendedName>
</protein>
<dbReference type="PROSITE" id="PS50110">
    <property type="entry name" value="RESPONSE_REGULATORY"/>
    <property type="match status" value="1"/>
</dbReference>
<evidence type="ECO:0000259" key="10">
    <source>
        <dbReference type="PROSITE" id="PS50110"/>
    </source>
</evidence>
<dbReference type="CDD" id="cd16922">
    <property type="entry name" value="HATPase_EvgS-ArcB-TorS-like"/>
    <property type="match status" value="1"/>
</dbReference>
<dbReference type="PANTHER" id="PTHR43047:SF72">
    <property type="entry name" value="OSMOSENSING HISTIDINE PROTEIN KINASE SLN1"/>
    <property type="match status" value="1"/>
</dbReference>
<evidence type="ECO:0000256" key="8">
    <source>
        <dbReference type="SAM" id="Phobius"/>
    </source>
</evidence>
<keyword evidence="8" id="KW-0812">Transmembrane</keyword>
<dbReference type="SUPFAM" id="SSF47384">
    <property type="entry name" value="Homodimeric domain of signal transducing histidine kinase"/>
    <property type="match status" value="1"/>
</dbReference>
<dbReference type="PROSITE" id="PS50109">
    <property type="entry name" value="HIS_KIN"/>
    <property type="match status" value="1"/>
</dbReference>
<keyword evidence="8" id="KW-0472">Membrane</keyword>
<evidence type="ECO:0000256" key="2">
    <source>
        <dbReference type="ARBA" id="ARBA00012438"/>
    </source>
</evidence>
<dbReference type="EC" id="2.7.13.3" evidence="2"/>
<dbReference type="CDD" id="cd00082">
    <property type="entry name" value="HisKA"/>
    <property type="match status" value="1"/>
</dbReference>
<dbReference type="InterPro" id="IPR003661">
    <property type="entry name" value="HisK_dim/P_dom"/>
</dbReference>
<name>G2E6Y1_9GAMM</name>
<evidence type="ECO:0000256" key="4">
    <source>
        <dbReference type="ARBA" id="ARBA00022679"/>
    </source>
</evidence>
<dbReference type="Pfam" id="PF00512">
    <property type="entry name" value="HisKA"/>
    <property type="match status" value="1"/>
</dbReference>
<evidence type="ECO:0000256" key="7">
    <source>
        <dbReference type="SAM" id="MobiDB-lite"/>
    </source>
</evidence>
<dbReference type="InterPro" id="IPR004358">
    <property type="entry name" value="Sig_transdc_His_kin-like_C"/>
</dbReference>
<keyword evidence="3 6" id="KW-0597">Phosphoprotein</keyword>
<evidence type="ECO:0000313" key="11">
    <source>
        <dbReference type="EMBL" id="EGV28143.1"/>
    </source>
</evidence>
<keyword evidence="5 11" id="KW-0418">Kinase</keyword>
<evidence type="ECO:0000256" key="1">
    <source>
        <dbReference type="ARBA" id="ARBA00000085"/>
    </source>
</evidence>
<feature type="domain" description="Response regulatory" evidence="10">
    <location>
        <begin position="513"/>
        <end position="628"/>
    </location>
</feature>
<evidence type="ECO:0000313" key="12">
    <source>
        <dbReference type="Proteomes" id="UP000004200"/>
    </source>
</evidence>
<evidence type="ECO:0000256" key="6">
    <source>
        <dbReference type="PROSITE-ProRule" id="PRU00169"/>
    </source>
</evidence>
<dbReference type="AlphaFoldDB" id="G2E6Y1"/>
<dbReference type="InterPro" id="IPR011006">
    <property type="entry name" value="CheY-like_superfamily"/>
</dbReference>
<dbReference type="OrthoDB" id="9810730at2"/>
<evidence type="ECO:0000259" key="9">
    <source>
        <dbReference type="PROSITE" id="PS50109"/>
    </source>
</evidence>
<dbReference type="InterPro" id="IPR005467">
    <property type="entry name" value="His_kinase_dom"/>
</dbReference>
<keyword evidence="8" id="KW-1133">Transmembrane helix</keyword>
<feature type="transmembrane region" description="Helical" evidence="8">
    <location>
        <begin position="20"/>
        <end position="43"/>
    </location>
</feature>
<dbReference type="SMART" id="SM00448">
    <property type="entry name" value="REC"/>
    <property type="match status" value="1"/>
</dbReference>
<dbReference type="InterPro" id="IPR003594">
    <property type="entry name" value="HATPase_dom"/>
</dbReference>
<comment type="catalytic activity">
    <reaction evidence="1">
        <text>ATP + protein L-histidine = ADP + protein N-phospho-L-histidine.</text>
        <dbReference type="EC" id="2.7.13.3"/>
    </reaction>
</comment>
<dbReference type="SUPFAM" id="SSF52172">
    <property type="entry name" value="CheY-like"/>
    <property type="match status" value="1"/>
</dbReference>
<reference evidence="11 12" key="1">
    <citation type="submission" date="2011-06" db="EMBL/GenBank/DDBJ databases">
        <title>The draft genome of Thiorhodococcus drewsii AZ1.</title>
        <authorList>
            <consortium name="US DOE Joint Genome Institute (JGI-PGF)"/>
            <person name="Lucas S."/>
            <person name="Han J."/>
            <person name="Lapidus A."/>
            <person name="Cheng J.-F."/>
            <person name="Goodwin L."/>
            <person name="Pitluck S."/>
            <person name="Peters L."/>
            <person name="Land M.L."/>
            <person name="Hauser L."/>
            <person name="Vogl K."/>
            <person name="Liu Z."/>
            <person name="Imhoff J."/>
            <person name="Thiel V."/>
            <person name="Frigaard N.-U."/>
            <person name="Bryant D.A."/>
            <person name="Woyke T.J."/>
        </authorList>
    </citation>
    <scope>NUCLEOTIDE SEQUENCE [LARGE SCALE GENOMIC DNA]</scope>
    <source>
        <strain evidence="11 12">AZ1</strain>
    </source>
</reference>
<dbReference type="GO" id="GO:0005886">
    <property type="term" value="C:plasma membrane"/>
    <property type="evidence" value="ECO:0007669"/>
    <property type="project" value="TreeGrafter"/>
</dbReference>
<organism evidence="11 12">
    <name type="scientific">Thiorhodococcus drewsii AZ1</name>
    <dbReference type="NCBI Taxonomy" id="765913"/>
    <lineage>
        <taxon>Bacteria</taxon>
        <taxon>Pseudomonadati</taxon>
        <taxon>Pseudomonadota</taxon>
        <taxon>Gammaproteobacteria</taxon>
        <taxon>Chromatiales</taxon>
        <taxon>Chromatiaceae</taxon>
        <taxon>Thiorhodococcus</taxon>
    </lineage>
</organism>
<dbReference type="Gene3D" id="3.40.50.2300">
    <property type="match status" value="1"/>
</dbReference>
<dbReference type="Proteomes" id="UP000004200">
    <property type="component" value="Unassembled WGS sequence"/>
</dbReference>
<evidence type="ECO:0000256" key="3">
    <source>
        <dbReference type="ARBA" id="ARBA00022553"/>
    </source>
</evidence>
<gene>
    <name evidence="11" type="ORF">ThidrDRAFT_4044</name>
</gene>
<dbReference type="Gene3D" id="1.10.287.130">
    <property type="match status" value="1"/>
</dbReference>
<dbReference type="InterPro" id="IPR036097">
    <property type="entry name" value="HisK_dim/P_sf"/>
</dbReference>
<dbReference type="PANTHER" id="PTHR43047">
    <property type="entry name" value="TWO-COMPONENT HISTIDINE PROTEIN KINASE"/>
    <property type="match status" value="1"/>
</dbReference>
<dbReference type="CDD" id="cd00156">
    <property type="entry name" value="REC"/>
    <property type="match status" value="1"/>
</dbReference>
<sequence>MWSTTDTRRVGRKSYVRQLVEAFALLGLGMGVLLPMILFWSAWQQARLHSLQTAHELADILAEDARYALLVGSRPDAQALTATLLKFPDLIAVRLLDAEGRVVAEQVAEDAARARQTTRVEAQVLASRTHDASPALLGRVELTLSLDRALGLAWDSARGALLQLGVLVLLLGLAVARLTRRMLAPLASLVGQLDTPLETTLPAPPTTSPTEIHRLHAAVGRMRARLAANHRQLSRHAQELETRVAERTQALILARDAAEAANRAKTLFLANVSHELRTPLQAIILHARLLERAQPRTEPLAVIRHASDQLLALIEQLLNLSRVESGQPLELTYQQLILEDLLKEVVTTLRPTLAPGNQLVLECPETSATLISDRTRLLQVLYNLVRNADRFTEGGPIRLTLSLPDQERVRIQVSDAGIGIPAAELERIFEPFYQGSGGISGRVSSGIGLGLWLSRRLIEALGGQIQVSSTQGVGTCFTIDLPRVPTGTDDAAQTDRPAPDPDSTSRRSFQGCPLLLAEDEPAIRTALTRFLREAGFQLDECADGHAALALLESRSQPYAALVLDHRMPGIQGLDILARLRASDPHTPVVILTGDDRASLQAAIRQLDAQLLVKPIQPERLIETLATLIDPQASLAPDPTRDHG</sequence>
<dbReference type="eggNOG" id="COG0745">
    <property type="taxonomic scope" value="Bacteria"/>
</dbReference>
<dbReference type="STRING" id="765913.ThidrDRAFT_4044"/>